<sequence>MNQEQMMLKMKDMSKLTGEGLLKAFLFMLENGRDQLKAHQANKNFTGETQWNKIMATNAPKELKQFRSNELNLERLKSYLNERGVAFAFRQQKDGKKEFVFESKNKQIVEEVFKELINDLTDTKKVQNMNKMLLQTPKNMGFEDKLAYYKQRSAQELKEKLAKSKSYETPKKSKEKGELSK</sequence>
<reference evidence="2 3" key="1">
    <citation type="submission" date="2018-06" db="EMBL/GenBank/DDBJ databases">
        <title>Mutators as drivers of adaptation in pathogenic bacteria and a risk factor for host jumps and vaccine escape.</title>
        <authorList>
            <person name="Barnes A.C."/>
            <person name="Silayeva O."/>
        </authorList>
    </citation>
    <scope>NUCLEOTIDE SEQUENCE [LARGE SCALE GENOMIC DNA]</scope>
    <source>
        <strain evidence="2 3">QMA0445</strain>
    </source>
</reference>
<gene>
    <name evidence="2" type="ORF">DIY07_02675</name>
</gene>
<proteinExistence type="predicted"/>
<evidence type="ECO:0000256" key="1">
    <source>
        <dbReference type="SAM" id="MobiDB-lite"/>
    </source>
</evidence>
<dbReference type="RefSeq" id="WP_046388539.1">
    <property type="nucleotide sequence ID" value="NZ_QLQC01000029.1"/>
</dbReference>
<organism evidence="2 3">
    <name type="scientific">Streptococcus iniae</name>
    <name type="common">Streptococcus shiloi</name>
    <dbReference type="NCBI Taxonomy" id="1346"/>
    <lineage>
        <taxon>Bacteria</taxon>
        <taxon>Bacillati</taxon>
        <taxon>Bacillota</taxon>
        <taxon>Bacilli</taxon>
        <taxon>Lactobacillales</taxon>
        <taxon>Streptococcaceae</taxon>
        <taxon>Streptococcus</taxon>
    </lineage>
</organism>
<evidence type="ECO:0008006" key="4">
    <source>
        <dbReference type="Google" id="ProtNLM"/>
    </source>
</evidence>
<evidence type="ECO:0000313" key="3">
    <source>
        <dbReference type="Proteomes" id="UP000269148"/>
    </source>
</evidence>
<name>A0A3L8GF79_STRIN</name>
<dbReference type="Proteomes" id="UP000269148">
    <property type="component" value="Unassembled WGS sequence"/>
</dbReference>
<feature type="region of interest" description="Disordered" evidence="1">
    <location>
        <begin position="159"/>
        <end position="181"/>
    </location>
</feature>
<dbReference type="AlphaFoldDB" id="A0A3L8GF79"/>
<comment type="caution">
    <text evidence="2">The sequence shown here is derived from an EMBL/GenBank/DDBJ whole genome shotgun (WGS) entry which is preliminary data.</text>
</comment>
<evidence type="ECO:0000313" key="2">
    <source>
        <dbReference type="EMBL" id="RLU58053.1"/>
    </source>
</evidence>
<dbReference type="EMBL" id="QLQD01000028">
    <property type="protein sequence ID" value="RLU58053.1"/>
    <property type="molecule type" value="Genomic_DNA"/>
</dbReference>
<protein>
    <recommendedName>
        <fullName evidence="4">DUF3801 domain-containing protein</fullName>
    </recommendedName>
</protein>
<dbReference type="OrthoDB" id="2228226at2"/>
<accession>A0A3L8GF79</accession>